<evidence type="ECO:0000313" key="2">
    <source>
        <dbReference type="EMBL" id="RAK23600.1"/>
    </source>
</evidence>
<evidence type="ECO:0000259" key="1">
    <source>
        <dbReference type="PROSITE" id="PS50093"/>
    </source>
</evidence>
<dbReference type="Pfam" id="PF13585">
    <property type="entry name" value="CHU_C"/>
    <property type="match status" value="1"/>
</dbReference>
<protein>
    <submittedName>
        <fullName evidence="2">Gliding motility-associated-like protein</fullName>
    </submittedName>
</protein>
<dbReference type="InterPro" id="IPR000601">
    <property type="entry name" value="PKD_dom"/>
</dbReference>
<sequence length="913" mass="103071">MFLEKENKMFLTKSEAIKYIIIPLLFLLSLNGFSQNETNHWYFGKNAGLDFNSGEEDVLTDGNMITPAGCSSISDFNGNLMFYSNGQNIWNRNHQIMNNGNDLVGDIEGVQTSIIIPKPNDSSTYYIFYTRENTVTSPTVMSAGVYYSEIKFNAQNPLGIVVLKNQRIANTATSRLAAIYDNDSDTYKVLFVTKPNAPILNQNGEELFVFRIFNVSQTGVNLTPILITINEVIGTSGPLKISPDGKHIALVDAINMNIYTYKYNLSLDSIIFYKRLNSIPAFGLFLTPYGVEFSQDSKMLYYTGSAGDTAYIVQVQFSRLEDLDPPNYYYFVERQARFLQLARNGKIYVSKGDINFPSNQISVISKPEKAGSDCLFQSGVISLVPGSSTKGLPNFIVSSLRNRIIVSEDTCINTPFDFSLDMYVPIISVQWDFGDGNFSNDLNPSHAFTTSGFQKIKATVVTQNRTFVLYKTVIVFPPPLLLPNQVLTQCDTDNDGFSIFNLENISDFISNANLDFQYYFYNDSQDAQNDINRIPNPNQYTNRSNLEEIFVKIITEKGCSLITSFFIENRTTTSTTQIPNFYTCENSDGILNNLEGQFDLSAIESDIITLLSIPTGYEVNFYSSFLDAQTKLNQKTGLYIASSGVLWIRVEDENNTCNGIFSFNIVVNSPIEINIENIYTICDSTIQSPIVLDGGINNTSWTWKDRNDVVLSNQRFFSLTEEGRFSVVLEKLENGIICTETKRFIVRNAEVPVLKEISSDNNEIFISIEGTGNYEFSIDNISYFGSGNSHTFQNLEPGIYTIYVKDVTGCNYIIKDNVLLIKSPSYFTPNNDGINDYWRIHGPLDDFYSSVEINLFDRFGNLLHSMNLIESNLGWDGTSKNKMLPASDYWYKVTFKDFNDNTITKRGHFSLIR</sequence>
<proteinExistence type="predicted"/>
<comment type="caution">
    <text evidence="2">The sequence shown here is derived from an EMBL/GenBank/DDBJ whole genome shotgun (WGS) entry which is preliminary data.</text>
</comment>
<dbReference type="InterPro" id="IPR022409">
    <property type="entry name" value="PKD/Chitinase_dom"/>
</dbReference>
<dbReference type="Pfam" id="PF18911">
    <property type="entry name" value="PKD_4"/>
    <property type="match status" value="1"/>
</dbReference>
<dbReference type="SMART" id="SM00089">
    <property type="entry name" value="PKD"/>
    <property type="match status" value="1"/>
</dbReference>
<dbReference type="AlphaFoldDB" id="A0A327YRN3"/>
<name>A0A327YRN3_9FLAO</name>
<accession>A0A327YRN3</accession>
<dbReference type="CDD" id="cd00146">
    <property type="entry name" value="PKD"/>
    <property type="match status" value="1"/>
</dbReference>
<organism evidence="2 3">
    <name type="scientific">Flavobacterium aquaticum</name>
    <dbReference type="NCBI Taxonomy" id="1236486"/>
    <lineage>
        <taxon>Bacteria</taxon>
        <taxon>Pseudomonadati</taxon>
        <taxon>Bacteroidota</taxon>
        <taxon>Flavobacteriia</taxon>
        <taxon>Flavobacteriales</taxon>
        <taxon>Flavobacteriaceae</taxon>
        <taxon>Flavobacterium</taxon>
    </lineage>
</organism>
<dbReference type="Gene3D" id="2.60.40.10">
    <property type="entry name" value="Immunoglobulins"/>
    <property type="match status" value="1"/>
</dbReference>
<gene>
    <name evidence="2" type="ORF">B0I03_10365</name>
</gene>
<dbReference type="NCBIfam" id="TIGR04131">
    <property type="entry name" value="Bac_Flav_CTERM"/>
    <property type="match status" value="1"/>
</dbReference>
<dbReference type="SUPFAM" id="SSF49299">
    <property type="entry name" value="PKD domain"/>
    <property type="match status" value="1"/>
</dbReference>
<dbReference type="PROSITE" id="PS50093">
    <property type="entry name" value="PKD"/>
    <property type="match status" value="1"/>
</dbReference>
<keyword evidence="3" id="KW-1185">Reference proteome</keyword>
<dbReference type="InterPro" id="IPR035986">
    <property type="entry name" value="PKD_dom_sf"/>
</dbReference>
<dbReference type="Proteomes" id="UP000249620">
    <property type="component" value="Unassembled WGS sequence"/>
</dbReference>
<dbReference type="EMBL" id="QLMI01000003">
    <property type="protein sequence ID" value="RAK23600.1"/>
    <property type="molecule type" value="Genomic_DNA"/>
</dbReference>
<dbReference type="SUPFAM" id="SSF63829">
    <property type="entry name" value="Calcium-dependent phosphotriesterase"/>
    <property type="match status" value="1"/>
</dbReference>
<feature type="domain" description="PKD" evidence="1">
    <location>
        <begin position="425"/>
        <end position="460"/>
    </location>
</feature>
<evidence type="ECO:0000313" key="3">
    <source>
        <dbReference type="Proteomes" id="UP000249620"/>
    </source>
</evidence>
<dbReference type="InterPro" id="IPR013783">
    <property type="entry name" value="Ig-like_fold"/>
</dbReference>
<reference evidence="2 3" key="1">
    <citation type="submission" date="2018-06" db="EMBL/GenBank/DDBJ databases">
        <title>Genomic Encyclopedia of Type Strains, Phase III (KMG-III): the genomes of soil and plant-associated and newly described type strains.</title>
        <authorList>
            <person name="Whitman W."/>
        </authorList>
    </citation>
    <scope>NUCLEOTIDE SEQUENCE [LARGE SCALE GENOMIC DNA]</scope>
    <source>
        <strain evidence="2 3">CGMCC 1.12398</strain>
    </source>
</reference>
<dbReference type="InterPro" id="IPR026341">
    <property type="entry name" value="T9SS_type_B"/>
</dbReference>